<evidence type="ECO:0000313" key="4">
    <source>
        <dbReference type="Proteomes" id="UP000621455"/>
    </source>
</evidence>
<evidence type="ECO:0000256" key="1">
    <source>
        <dbReference type="SAM" id="Phobius"/>
    </source>
</evidence>
<dbReference type="InterPro" id="IPR052710">
    <property type="entry name" value="CAAX_protease"/>
</dbReference>
<gene>
    <name evidence="3" type="ORF">F2P44_32275</name>
</gene>
<feature type="transmembrane region" description="Helical" evidence="1">
    <location>
        <begin position="129"/>
        <end position="148"/>
    </location>
</feature>
<sequence>MKFKILFLILTFSMIVRTTSFNVLSTYWRDSTYYAEHVAIMAMFAAMTVTSVIQFGLNKKKLAIILGKVTTPSHTLLSITVAVLLLMLTFGESAAFTLSLAQYNIQNAYDLGKFHAETYDSHSFFSPPILVFIFSSVILPAIFEEIFFRGLVFRSLYKEHSFFKSAVWTAVFFTSVHFLKPVYISTFLFSLVLSYLYAATRSLPSCMIAHATFNFLAFINQHYFDFHRIRDLSQISHLHDWIPQFAMLGFSLIAFSLLVLWFKDAIKQAALPQLPSTT</sequence>
<keyword evidence="3" id="KW-0378">Hydrolase</keyword>
<comment type="caution">
    <text evidence="3">The sequence shown here is derived from an EMBL/GenBank/DDBJ whole genome shotgun (WGS) entry which is preliminary data.</text>
</comment>
<dbReference type="Proteomes" id="UP000621455">
    <property type="component" value="Unassembled WGS sequence"/>
</dbReference>
<evidence type="ECO:0000259" key="2">
    <source>
        <dbReference type="Pfam" id="PF02517"/>
    </source>
</evidence>
<keyword evidence="1" id="KW-1133">Transmembrane helix</keyword>
<feature type="domain" description="CAAX prenyl protease 2/Lysostaphin resistance protein A-like" evidence="2">
    <location>
        <begin position="129"/>
        <end position="216"/>
    </location>
</feature>
<dbReference type="PANTHER" id="PTHR36435:SF1">
    <property type="entry name" value="CAAX AMINO TERMINAL PROTEASE FAMILY PROTEIN"/>
    <property type="match status" value="1"/>
</dbReference>
<dbReference type="EMBL" id="WHJG01000067">
    <property type="protein sequence ID" value="NHZ83912.1"/>
    <property type="molecule type" value="Genomic_DNA"/>
</dbReference>
<keyword evidence="1" id="KW-0812">Transmembrane</keyword>
<feature type="transmembrane region" description="Helical" evidence="1">
    <location>
        <begin position="244"/>
        <end position="262"/>
    </location>
</feature>
<evidence type="ECO:0000313" key="3">
    <source>
        <dbReference type="EMBL" id="NHZ83912.1"/>
    </source>
</evidence>
<dbReference type="GO" id="GO:0008237">
    <property type="term" value="F:metallopeptidase activity"/>
    <property type="evidence" value="ECO:0007669"/>
    <property type="project" value="UniProtKB-KW"/>
</dbReference>
<dbReference type="PANTHER" id="PTHR36435">
    <property type="entry name" value="SLR1288 PROTEIN"/>
    <property type="match status" value="1"/>
</dbReference>
<dbReference type="Pfam" id="PF02517">
    <property type="entry name" value="Rce1-like"/>
    <property type="match status" value="1"/>
</dbReference>
<keyword evidence="1" id="KW-0472">Membrane</keyword>
<protein>
    <submittedName>
        <fullName evidence="3">CPBP family intramembrane metalloprotease</fullName>
    </submittedName>
</protein>
<dbReference type="InterPro" id="IPR003675">
    <property type="entry name" value="Rce1/LyrA-like_dom"/>
</dbReference>
<keyword evidence="3" id="KW-0645">Protease</keyword>
<feature type="transmembrane region" description="Helical" evidence="1">
    <location>
        <begin position="37"/>
        <end position="57"/>
    </location>
</feature>
<dbReference type="RefSeq" id="WP_167094040.1">
    <property type="nucleotide sequence ID" value="NZ_WHJG01000067.1"/>
</dbReference>
<keyword evidence="3" id="KW-0482">Metalloprotease</keyword>
<feature type="transmembrane region" description="Helical" evidence="1">
    <location>
        <begin position="182"/>
        <end position="199"/>
    </location>
</feature>
<feature type="transmembrane region" description="Helical" evidence="1">
    <location>
        <begin position="69"/>
        <end position="90"/>
    </location>
</feature>
<organism evidence="3 4">
    <name type="scientific">Massilia frigida</name>
    <dbReference type="NCBI Taxonomy" id="2609281"/>
    <lineage>
        <taxon>Bacteria</taxon>
        <taxon>Pseudomonadati</taxon>
        <taxon>Pseudomonadota</taxon>
        <taxon>Betaproteobacteria</taxon>
        <taxon>Burkholderiales</taxon>
        <taxon>Oxalobacteraceae</taxon>
        <taxon>Telluria group</taxon>
        <taxon>Massilia</taxon>
    </lineage>
</organism>
<name>A0ABX0NEL8_9BURK</name>
<reference evidence="3 4" key="1">
    <citation type="submission" date="2019-10" db="EMBL/GenBank/DDBJ databases">
        <title>Taxonomy of Antarctic Massilia spp.: description of Massilia rubra sp. nov., Massilia aquatica sp. nov., Massilia mucilaginosa sp. nov., Massilia frigida sp. nov. isolated from streams, lakes and regoliths.</title>
        <authorList>
            <person name="Holochova P."/>
            <person name="Sedlacek I."/>
            <person name="Kralova S."/>
            <person name="Maslanova I."/>
            <person name="Busse H.-J."/>
            <person name="Stankova E."/>
            <person name="Vrbovska V."/>
            <person name="Kovarovic V."/>
            <person name="Bartak M."/>
            <person name="Svec P."/>
            <person name="Pantucek R."/>
        </authorList>
    </citation>
    <scope>NUCLEOTIDE SEQUENCE [LARGE SCALE GENOMIC DNA]</scope>
    <source>
        <strain evidence="3 4">CCM 8695</strain>
    </source>
</reference>
<accession>A0ABX0NEL8</accession>
<keyword evidence="4" id="KW-1185">Reference proteome</keyword>
<proteinExistence type="predicted"/>